<keyword evidence="2" id="KW-1133">Transmembrane helix</keyword>
<organism evidence="3 4">
    <name type="scientific">Corallococcus macrosporus DSM 14697</name>
    <dbReference type="NCBI Taxonomy" id="1189310"/>
    <lineage>
        <taxon>Bacteria</taxon>
        <taxon>Pseudomonadati</taxon>
        <taxon>Myxococcota</taxon>
        <taxon>Myxococcia</taxon>
        <taxon>Myxococcales</taxon>
        <taxon>Cystobacterineae</taxon>
        <taxon>Myxococcaceae</taxon>
        <taxon>Corallococcus</taxon>
    </lineage>
</organism>
<evidence type="ECO:0008006" key="5">
    <source>
        <dbReference type="Google" id="ProtNLM"/>
    </source>
</evidence>
<keyword evidence="2" id="KW-0472">Membrane</keyword>
<feature type="coiled-coil region" evidence="1">
    <location>
        <begin position="161"/>
        <end position="227"/>
    </location>
</feature>
<reference evidence="3 4" key="1">
    <citation type="submission" date="2017-06" db="EMBL/GenBank/DDBJ databases">
        <title>Sequencing and comparative analysis of myxobacterial genomes.</title>
        <authorList>
            <person name="Rupp O."/>
            <person name="Goesmann A."/>
            <person name="Sogaard-Andersen L."/>
        </authorList>
    </citation>
    <scope>NUCLEOTIDE SEQUENCE [LARGE SCALE GENOMIC DNA]</scope>
    <source>
        <strain evidence="3 4">DSM 14697</strain>
    </source>
</reference>
<keyword evidence="4" id="KW-1185">Reference proteome</keyword>
<keyword evidence="2" id="KW-0812">Transmembrane</keyword>
<name>A0A250JN55_9BACT</name>
<proteinExistence type="predicted"/>
<gene>
    <name evidence="3" type="ORF">MYMAC_000889</name>
</gene>
<evidence type="ECO:0000313" key="4">
    <source>
        <dbReference type="Proteomes" id="UP000217343"/>
    </source>
</evidence>
<dbReference type="AlphaFoldDB" id="A0A250JN55"/>
<dbReference type="EMBL" id="CP022203">
    <property type="protein sequence ID" value="ATB45304.1"/>
    <property type="molecule type" value="Genomic_DNA"/>
</dbReference>
<dbReference type="KEGG" id="mmas:MYMAC_000889"/>
<sequence length="424" mass="45612">MTLFVPSAALVKAGPCQEAQRFVLASSEWLELQTHVQAVLALPSDVSEYETRYGDASSGSAMKEVFDAMYRLRETASRYGSPKQLRASLVENPHFLVSATRPRNDAFSATVWTLQRAQQNASELAKTLKLIPTIARGEAPAEAVSGIKSLFLGQGQVVDKMHQTVKRLNELIGEFEQIERELDEAQTQMRIYTDRSSKTRVNLDQEIGALKLNIAKLEQSRDAAYNKWRDLTISACIVPAGIGIIGIVAMVVLAVPTGGASFAVGTAVTGGAVAASAAALGAAAGVARSDYEDLVSKVEQQNAFMGKRVAYRTDLGALDDLMRFSLPASSGVIDQLGAVRDAWTGSIRELTARVNDLSTGNLSTSPWLREQEMNAASGHWNTLDASLRGFLSGSLIDADLLAFGDALPQDDAGWLERFTASRAA</sequence>
<dbReference type="Gene3D" id="1.20.1170.10">
    <property type="match status" value="1"/>
</dbReference>
<feature type="transmembrane region" description="Helical" evidence="2">
    <location>
        <begin position="261"/>
        <end position="287"/>
    </location>
</feature>
<dbReference type="NCBIfam" id="NF033928">
    <property type="entry name" value="alph_xenorhab_A"/>
    <property type="match status" value="1"/>
</dbReference>
<keyword evidence="1" id="KW-0175">Coiled coil</keyword>
<evidence type="ECO:0000256" key="2">
    <source>
        <dbReference type="SAM" id="Phobius"/>
    </source>
</evidence>
<evidence type="ECO:0000313" key="3">
    <source>
        <dbReference type="EMBL" id="ATB45304.1"/>
    </source>
</evidence>
<feature type="transmembrane region" description="Helical" evidence="2">
    <location>
        <begin position="231"/>
        <end position="255"/>
    </location>
</feature>
<evidence type="ECO:0000256" key="1">
    <source>
        <dbReference type="SAM" id="Coils"/>
    </source>
</evidence>
<protein>
    <recommendedName>
        <fullName evidence="5">Alpha-xenorhabdolysin family binary toxin subunit A</fullName>
    </recommendedName>
</protein>
<dbReference type="Proteomes" id="UP000217343">
    <property type="component" value="Chromosome"/>
</dbReference>
<accession>A0A250JN55</accession>
<dbReference type="OrthoDB" id="8706567at2"/>
<dbReference type="RefSeq" id="WP_095957170.1">
    <property type="nucleotide sequence ID" value="NZ_CP022203.1"/>
</dbReference>